<evidence type="ECO:0000313" key="11">
    <source>
        <dbReference type="EMBL" id="SIS42269.1"/>
    </source>
</evidence>
<evidence type="ECO:0000256" key="5">
    <source>
        <dbReference type="ARBA" id="ARBA00023288"/>
    </source>
</evidence>
<evidence type="ECO:0000256" key="1">
    <source>
        <dbReference type="ARBA" id="ARBA00004196"/>
    </source>
</evidence>
<feature type="chain" id="PRO_5039342038" evidence="8">
    <location>
        <begin position="24"/>
        <end position="287"/>
    </location>
</feature>
<dbReference type="CDD" id="cd13711">
    <property type="entry name" value="PBP2_Ngo0372_TcyA"/>
    <property type="match status" value="1"/>
</dbReference>
<dbReference type="STRING" id="570947.SAMN05421687_1038"/>
<dbReference type="InterPro" id="IPR018313">
    <property type="entry name" value="SBP_3_CS"/>
</dbReference>
<evidence type="ECO:0000256" key="4">
    <source>
        <dbReference type="ARBA" id="ARBA00023139"/>
    </source>
</evidence>
<evidence type="ECO:0000256" key="6">
    <source>
        <dbReference type="RuleBase" id="RU003744"/>
    </source>
</evidence>
<reference evidence="12" key="1">
    <citation type="submission" date="2017-01" db="EMBL/GenBank/DDBJ databases">
        <authorList>
            <person name="Varghese N."/>
            <person name="Submissions S."/>
        </authorList>
    </citation>
    <scope>NUCLEOTIDE SEQUENCE [LARGE SCALE GENOMIC DNA]</scope>
    <source>
        <strain evidence="12">DSM 23127</strain>
    </source>
</reference>
<dbReference type="PROSITE" id="PS01039">
    <property type="entry name" value="SBP_BACTERIAL_3"/>
    <property type="match status" value="1"/>
</dbReference>
<evidence type="ECO:0000256" key="7">
    <source>
        <dbReference type="SAM" id="MobiDB-lite"/>
    </source>
</evidence>
<accession>A0A1N7IYZ7</accession>
<dbReference type="RefSeq" id="WP_076557450.1">
    <property type="nucleotide sequence ID" value="NZ_FTOC01000003.1"/>
</dbReference>
<dbReference type="Proteomes" id="UP000187608">
    <property type="component" value="Unassembled WGS sequence"/>
</dbReference>
<evidence type="ECO:0000256" key="8">
    <source>
        <dbReference type="SAM" id="SignalP"/>
    </source>
</evidence>
<feature type="compositionally biased region" description="Low complexity" evidence="7">
    <location>
        <begin position="38"/>
        <end position="48"/>
    </location>
</feature>
<feature type="domain" description="Ionotropic glutamate receptor C-terminal" evidence="10">
    <location>
        <begin position="63"/>
        <end position="282"/>
    </location>
</feature>
<feature type="domain" description="Solute-binding protein family 3/N-terminal" evidence="9">
    <location>
        <begin position="63"/>
        <end position="283"/>
    </location>
</feature>
<dbReference type="SMART" id="SM00062">
    <property type="entry name" value="PBPb"/>
    <property type="match status" value="1"/>
</dbReference>
<dbReference type="PROSITE" id="PS51257">
    <property type="entry name" value="PROKAR_LIPOPROTEIN"/>
    <property type="match status" value="1"/>
</dbReference>
<comment type="similarity">
    <text evidence="2 6">Belongs to the bacterial solute-binding protein 3 family.</text>
</comment>
<organism evidence="11 12">
    <name type="scientific">Salimicrobium flavidum</name>
    <dbReference type="NCBI Taxonomy" id="570947"/>
    <lineage>
        <taxon>Bacteria</taxon>
        <taxon>Bacillati</taxon>
        <taxon>Bacillota</taxon>
        <taxon>Bacilli</taxon>
        <taxon>Bacillales</taxon>
        <taxon>Bacillaceae</taxon>
        <taxon>Salimicrobium</taxon>
    </lineage>
</organism>
<evidence type="ECO:0000313" key="12">
    <source>
        <dbReference type="Proteomes" id="UP000187608"/>
    </source>
</evidence>
<dbReference type="SUPFAM" id="SSF53850">
    <property type="entry name" value="Periplasmic binding protein-like II"/>
    <property type="match status" value="1"/>
</dbReference>
<protein>
    <submittedName>
        <fullName evidence="11">Amino acid ABC transporter substrate-binding protein, PAAT family</fullName>
    </submittedName>
</protein>
<name>A0A1N7IYZ7_9BACI</name>
<keyword evidence="12" id="KW-1185">Reference proteome</keyword>
<gene>
    <name evidence="11" type="ORF">SAMN05421687_1038</name>
</gene>
<dbReference type="EMBL" id="FTOC01000003">
    <property type="protein sequence ID" value="SIS42269.1"/>
    <property type="molecule type" value="Genomic_DNA"/>
</dbReference>
<evidence type="ECO:0000256" key="2">
    <source>
        <dbReference type="ARBA" id="ARBA00010333"/>
    </source>
</evidence>
<keyword evidence="3 8" id="KW-0732">Signal</keyword>
<dbReference type="AlphaFoldDB" id="A0A1N7IYZ7"/>
<proteinExistence type="inferred from homology"/>
<keyword evidence="5" id="KW-0449">Lipoprotein</keyword>
<dbReference type="Pfam" id="PF00497">
    <property type="entry name" value="SBP_bac_3"/>
    <property type="match status" value="1"/>
</dbReference>
<comment type="subcellular location">
    <subcellularLocation>
        <location evidence="1">Cell envelope</location>
    </subcellularLocation>
</comment>
<keyword evidence="4" id="KW-0564">Palmitate</keyword>
<dbReference type="OrthoDB" id="115856at2"/>
<feature type="signal peptide" evidence="8">
    <location>
        <begin position="1"/>
        <end position="23"/>
    </location>
</feature>
<dbReference type="PANTHER" id="PTHR35936">
    <property type="entry name" value="MEMBRANE-BOUND LYTIC MUREIN TRANSGLYCOSYLASE F"/>
    <property type="match status" value="1"/>
</dbReference>
<dbReference type="GO" id="GO:0030313">
    <property type="term" value="C:cell envelope"/>
    <property type="evidence" value="ECO:0007669"/>
    <property type="project" value="UniProtKB-SubCell"/>
</dbReference>
<evidence type="ECO:0000259" key="9">
    <source>
        <dbReference type="SMART" id="SM00062"/>
    </source>
</evidence>
<dbReference type="InterPro" id="IPR001320">
    <property type="entry name" value="Iontro_rcpt_C"/>
</dbReference>
<dbReference type="GO" id="GO:0016020">
    <property type="term" value="C:membrane"/>
    <property type="evidence" value="ECO:0007669"/>
    <property type="project" value="InterPro"/>
</dbReference>
<evidence type="ECO:0000256" key="3">
    <source>
        <dbReference type="ARBA" id="ARBA00022729"/>
    </source>
</evidence>
<dbReference type="PANTHER" id="PTHR35936:SF34">
    <property type="entry name" value="ABC TRANSPORTER EXTRACELLULAR-BINDING PROTEIN YCKB-RELATED"/>
    <property type="match status" value="1"/>
</dbReference>
<dbReference type="GO" id="GO:0015276">
    <property type="term" value="F:ligand-gated monoatomic ion channel activity"/>
    <property type="evidence" value="ECO:0007669"/>
    <property type="project" value="InterPro"/>
</dbReference>
<dbReference type="SMART" id="SM00079">
    <property type="entry name" value="PBPe"/>
    <property type="match status" value="1"/>
</dbReference>
<feature type="region of interest" description="Disordered" evidence="7">
    <location>
        <begin position="24"/>
        <end position="52"/>
    </location>
</feature>
<sequence length="287" mass="31500">MKKTLGFISILIFVLLLSACGSSEESGSGEGSSEDASSEGSTEETSGGQQEQNLWQEVQEEGVLTVGTEGTYAPYTFHNEEDELTGYDVEVAKEIGERLGVEIDFQETKWDSMFAGLNNERFDMIANQVGIKPNREEKYAFSVPYTYTSAVLVTQEDNEEIQTFEDLEGATAAQSLTSNYGDIAREHGAEIEGVEGFNPSMELLATGRADATVNDRLSVLDFLNTRGDKAGVEIVDRQDDASESAMMFRQGNPELVEAVNGALKEMKEDGTLKEISNEWFDEDVSVQ</sequence>
<dbReference type="Gene3D" id="3.40.190.10">
    <property type="entry name" value="Periplasmic binding protein-like II"/>
    <property type="match status" value="2"/>
</dbReference>
<evidence type="ECO:0000259" key="10">
    <source>
        <dbReference type="SMART" id="SM00079"/>
    </source>
</evidence>
<dbReference type="InterPro" id="IPR001638">
    <property type="entry name" value="Solute-binding_3/MltF_N"/>
</dbReference>